<evidence type="ECO:0000313" key="2">
    <source>
        <dbReference type="EMBL" id="ARN81896.1"/>
    </source>
</evidence>
<dbReference type="Proteomes" id="UP000193978">
    <property type="component" value="Chromosome"/>
</dbReference>
<sequence>MSLVELLSSFGRTSSDAASAAPEDAIDAAPAYPQVKPRWLEPTIFVSVFLAHASLAFWLAYHPVEMANVPPVEEIGLELVPQGDEFESEETAASDEAPPPMVMATKAPIEVPLPQTMDPDALSASPKSDQVQRDSSDQARERRDAQDRHRLGQKEKPAENAGVSKLAYATQLAKAVRKNLASRASPGTGEAYCTFRVDGQGALSVESCKATSHAHEAVLRGAITATHAPPPPDGAFFASQRIHFQ</sequence>
<dbReference type="AlphaFoldDB" id="A0A1W6MWI4"/>
<keyword evidence="3" id="KW-1185">Reference proteome</keyword>
<evidence type="ECO:0000256" key="1">
    <source>
        <dbReference type="SAM" id="MobiDB-lite"/>
    </source>
</evidence>
<dbReference type="RefSeq" id="WP_085772013.1">
    <property type="nucleotide sequence ID" value="NZ_AP027149.1"/>
</dbReference>
<evidence type="ECO:0000313" key="3">
    <source>
        <dbReference type="Proteomes" id="UP000193978"/>
    </source>
</evidence>
<evidence type="ECO:0008006" key="4">
    <source>
        <dbReference type="Google" id="ProtNLM"/>
    </source>
</evidence>
<reference evidence="2 3" key="1">
    <citation type="submission" date="2017-02" db="EMBL/GenBank/DDBJ databases">
        <authorList>
            <person name="Peterson S.W."/>
        </authorList>
    </citation>
    <scope>NUCLEOTIDE SEQUENCE [LARGE SCALE GENOMIC DNA]</scope>
    <source>
        <strain evidence="2 3">S285</strain>
    </source>
</reference>
<protein>
    <recommendedName>
        <fullName evidence="4">TonB C-terminal domain-containing protein</fullName>
    </recommendedName>
</protein>
<dbReference type="KEGG" id="mbry:B1812_13285"/>
<name>A0A1W6MWI4_9HYPH</name>
<feature type="compositionally biased region" description="Basic and acidic residues" evidence="1">
    <location>
        <begin position="130"/>
        <end position="158"/>
    </location>
</feature>
<organism evidence="2 3">
    <name type="scientific">Methylocystis bryophila</name>
    <dbReference type="NCBI Taxonomy" id="655015"/>
    <lineage>
        <taxon>Bacteria</taxon>
        <taxon>Pseudomonadati</taxon>
        <taxon>Pseudomonadota</taxon>
        <taxon>Alphaproteobacteria</taxon>
        <taxon>Hyphomicrobiales</taxon>
        <taxon>Methylocystaceae</taxon>
        <taxon>Methylocystis</taxon>
    </lineage>
</organism>
<dbReference type="OrthoDB" id="8456788at2"/>
<accession>A0A1W6MWI4</accession>
<dbReference type="STRING" id="655015.B1812_13285"/>
<proteinExistence type="predicted"/>
<gene>
    <name evidence="2" type="ORF">B1812_13285</name>
</gene>
<feature type="region of interest" description="Disordered" evidence="1">
    <location>
        <begin position="113"/>
        <end position="162"/>
    </location>
</feature>
<dbReference type="EMBL" id="CP019948">
    <property type="protein sequence ID" value="ARN81896.1"/>
    <property type="molecule type" value="Genomic_DNA"/>
</dbReference>